<dbReference type="Gene3D" id="3.40.250.10">
    <property type="entry name" value="Rhodanese-like domain"/>
    <property type="match status" value="1"/>
</dbReference>
<protein>
    <recommendedName>
        <fullName evidence="2">Rhodanese domain-containing protein</fullName>
    </recommendedName>
</protein>
<organism evidence="3">
    <name type="scientific">Proboscia inermis</name>
    <dbReference type="NCBI Taxonomy" id="420281"/>
    <lineage>
        <taxon>Eukaryota</taxon>
        <taxon>Sar</taxon>
        <taxon>Stramenopiles</taxon>
        <taxon>Ochrophyta</taxon>
        <taxon>Bacillariophyta</taxon>
        <taxon>Coscinodiscophyceae</taxon>
        <taxon>Rhizosoleniophycidae</taxon>
        <taxon>Rhizosoleniales</taxon>
        <taxon>Rhizosoleniaceae</taxon>
        <taxon>Proboscia</taxon>
    </lineage>
</organism>
<evidence type="ECO:0000313" key="3">
    <source>
        <dbReference type="EMBL" id="CAD8418099.1"/>
    </source>
</evidence>
<reference evidence="3" key="1">
    <citation type="submission" date="2021-01" db="EMBL/GenBank/DDBJ databases">
        <authorList>
            <person name="Corre E."/>
            <person name="Pelletier E."/>
            <person name="Niang G."/>
            <person name="Scheremetjew M."/>
            <person name="Finn R."/>
            <person name="Kale V."/>
            <person name="Holt S."/>
            <person name="Cochrane G."/>
            <person name="Meng A."/>
            <person name="Brown T."/>
            <person name="Cohen L."/>
        </authorList>
    </citation>
    <scope>NUCLEOTIDE SEQUENCE</scope>
    <source>
        <strain evidence="3">CCAP1064/1</strain>
    </source>
</reference>
<feature type="chain" id="PRO_5030638630" description="Rhodanese domain-containing protein" evidence="1">
    <location>
        <begin position="22"/>
        <end position="185"/>
    </location>
</feature>
<dbReference type="SUPFAM" id="SSF52821">
    <property type="entry name" value="Rhodanese/Cell cycle control phosphatase"/>
    <property type="match status" value="1"/>
</dbReference>
<proteinExistence type="predicted"/>
<dbReference type="Pfam" id="PF00581">
    <property type="entry name" value="Rhodanese"/>
    <property type="match status" value="1"/>
</dbReference>
<feature type="signal peptide" evidence="1">
    <location>
        <begin position="1"/>
        <end position="21"/>
    </location>
</feature>
<name>A0A7S0GG09_9STRA</name>
<feature type="domain" description="Rhodanese" evidence="2">
    <location>
        <begin position="45"/>
        <end position="130"/>
    </location>
</feature>
<dbReference type="InterPro" id="IPR036873">
    <property type="entry name" value="Rhodanese-like_dom_sf"/>
</dbReference>
<accession>A0A7S0GG09</accession>
<keyword evidence="1" id="KW-0732">Signal</keyword>
<evidence type="ECO:0000259" key="2">
    <source>
        <dbReference type="PROSITE" id="PS50206"/>
    </source>
</evidence>
<sequence>MREALASLLTFLVFFPSLIYSGGVTVELTSAEFYKSIQNSTFDAVIDVRRADEWEDGHIADATFVENLGSSGSIDALLGCEKCSLAIYCRSGARAGDAIKRLRDDFNFTGDLYNGLGVKQWKEEGYDLVKTDSIGAPCNNNDAYSCKNCSPDCPDSNISGICDKYVSTIALCFISVITSWYSFSI</sequence>
<dbReference type="EMBL" id="HBEL01030504">
    <property type="protein sequence ID" value="CAD8418099.1"/>
    <property type="molecule type" value="Transcribed_RNA"/>
</dbReference>
<dbReference type="PROSITE" id="PS50206">
    <property type="entry name" value="RHODANESE_3"/>
    <property type="match status" value="1"/>
</dbReference>
<dbReference type="CDD" id="cd00158">
    <property type="entry name" value="RHOD"/>
    <property type="match status" value="1"/>
</dbReference>
<evidence type="ECO:0000256" key="1">
    <source>
        <dbReference type="SAM" id="SignalP"/>
    </source>
</evidence>
<dbReference type="InterPro" id="IPR001763">
    <property type="entry name" value="Rhodanese-like_dom"/>
</dbReference>
<gene>
    <name evidence="3" type="ORF">PINE0816_LOCUS14234</name>
</gene>
<dbReference type="AlphaFoldDB" id="A0A7S0GG09"/>